<dbReference type="Proteomes" id="UP000095280">
    <property type="component" value="Unplaced"/>
</dbReference>
<dbReference type="AlphaFoldDB" id="A0A1I8JDJ9"/>
<protein>
    <submittedName>
        <fullName evidence="2">Shugoshin_C domain-containing protein</fullName>
    </submittedName>
</protein>
<dbReference type="WBParaSite" id="maker-uti_cns_0046833-snap-gene-0.18-mRNA-1">
    <property type="protein sequence ID" value="maker-uti_cns_0046833-snap-gene-0.18-mRNA-1"/>
    <property type="gene ID" value="maker-uti_cns_0046833-snap-gene-0.18"/>
</dbReference>
<sequence length="467" mass="49901">MSQQHQQPQHQSSTASSVVSTASSAVVDQLRIDLHRFVDQAVDRLRDGLAAQRDAEIDRLTRSNSRLAALLSHERSVTKHQAQQIRILRDSTTACHHDNEEDATDAVGFVPGIRKRRNREASDSSLSAMTSRDAGTAAARKNPSQPKRRRTQPAVAIAVSPKQPPQQSRRQSANHYRLRRSSRRSKSADNNDDDDEDSTLADQEDSSTTGSLVDISNESSSACNRLGIGLSPPSRLLAAPAQSAGAAEHNRPIRTRSAAGAAAIVDHRDLQLNSTGASIAVQPHKTRYQQQQQQHQASLAAFSNATSAGVADISSSSNCIDVKIGCNFQKLDSTTVLPAGNFDRVDNNTKRRVSNAATDENRPQLGGSPTKKSAPVFKPPLPPARTTSGSHTGAVKKPTAAVTAVSGSRKPPQSAMLSPLYCSTLRVNSKDFDPESDRPIVAASSTASKVPTPTARGSKRESATGSV</sequence>
<organism evidence="1 2">
    <name type="scientific">Macrostomum lignano</name>
    <dbReference type="NCBI Taxonomy" id="282301"/>
    <lineage>
        <taxon>Eukaryota</taxon>
        <taxon>Metazoa</taxon>
        <taxon>Spiralia</taxon>
        <taxon>Lophotrochozoa</taxon>
        <taxon>Platyhelminthes</taxon>
        <taxon>Rhabditophora</taxon>
        <taxon>Macrostomorpha</taxon>
        <taxon>Macrostomida</taxon>
        <taxon>Macrostomidae</taxon>
        <taxon>Macrostomum</taxon>
    </lineage>
</organism>
<reference evidence="2" key="1">
    <citation type="submission" date="2016-11" db="UniProtKB">
        <authorList>
            <consortium name="WormBaseParasite"/>
        </authorList>
    </citation>
    <scope>IDENTIFICATION</scope>
</reference>
<name>A0A1I8JDJ9_9PLAT</name>
<evidence type="ECO:0000313" key="1">
    <source>
        <dbReference type="Proteomes" id="UP000095280"/>
    </source>
</evidence>
<keyword evidence="1" id="KW-1185">Reference proteome</keyword>
<proteinExistence type="predicted"/>
<accession>A0A1I8JDJ9</accession>
<evidence type="ECO:0000313" key="2">
    <source>
        <dbReference type="WBParaSite" id="maker-uti_cns_0046833-snap-gene-0.18-mRNA-1"/>
    </source>
</evidence>